<dbReference type="EMBL" id="JAWLKJ010000001">
    <property type="protein sequence ID" value="MDV6298172.1"/>
    <property type="molecule type" value="Genomic_DNA"/>
</dbReference>
<reference evidence="3" key="1">
    <citation type="submission" date="2023-10" db="EMBL/GenBank/DDBJ databases">
        <title>Development of a sustainable strategy for remediation of hydrocarbon-contaminated territories based on the waste exchange concept.</title>
        <authorList>
            <person name="Krivoruchko A."/>
        </authorList>
    </citation>
    <scope>NUCLEOTIDE SEQUENCE</scope>
    <source>
        <strain evidence="3">IEGM 1175</strain>
    </source>
</reference>
<keyword evidence="2" id="KW-0472">Membrane</keyword>
<dbReference type="Proteomes" id="UP001185873">
    <property type="component" value="Unassembled WGS sequence"/>
</dbReference>
<evidence type="ECO:0000313" key="3">
    <source>
        <dbReference type="EMBL" id="MDV6298172.1"/>
    </source>
</evidence>
<gene>
    <name evidence="3" type="ORF">R3P82_03510</name>
</gene>
<sequence length="56" mass="5862">MTGMNGPGQPGQDPAFQPDAEVEEKPRRARQPALAAFAIIAILLLVLAVGIFGGIF</sequence>
<evidence type="ECO:0000256" key="1">
    <source>
        <dbReference type="SAM" id="MobiDB-lite"/>
    </source>
</evidence>
<organism evidence="3 4">
    <name type="scientific">Dietzia maris</name>
    <dbReference type="NCBI Taxonomy" id="37915"/>
    <lineage>
        <taxon>Bacteria</taxon>
        <taxon>Bacillati</taxon>
        <taxon>Actinomycetota</taxon>
        <taxon>Actinomycetes</taxon>
        <taxon>Mycobacteriales</taxon>
        <taxon>Dietziaceae</taxon>
        <taxon>Dietzia</taxon>
    </lineage>
</organism>
<keyword evidence="2" id="KW-1133">Transmembrane helix</keyword>
<feature type="region of interest" description="Disordered" evidence="1">
    <location>
        <begin position="1"/>
        <end position="27"/>
    </location>
</feature>
<keyword evidence="2" id="KW-0812">Transmembrane</keyword>
<comment type="caution">
    <text evidence="3">The sequence shown here is derived from an EMBL/GenBank/DDBJ whole genome shotgun (WGS) entry which is preliminary data.</text>
</comment>
<accession>A0AAE4QV35</accession>
<name>A0AAE4QV35_9ACTN</name>
<evidence type="ECO:0000256" key="2">
    <source>
        <dbReference type="SAM" id="Phobius"/>
    </source>
</evidence>
<dbReference type="RefSeq" id="WP_317468547.1">
    <property type="nucleotide sequence ID" value="NZ_JAWLKJ010000001.1"/>
</dbReference>
<proteinExistence type="predicted"/>
<feature type="transmembrane region" description="Helical" evidence="2">
    <location>
        <begin position="33"/>
        <end position="55"/>
    </location>
</feature>
<dbReference type="AlphaFoldDB" id="A0AAE4QV35"/>
<protein>
    <submittedName>
        <fullName evidence="3">Uncharacterized protein</fullName>
    </submittedName>
</protein>
<evidence type="ECO:0000313" key="4">
    <source>
        <dbReference type="Proteomes" id="UP001185873"/>
    </source>
</evidence>